<feature type="domain" description="PAC" evidence="8">
    <location>
        <begin position="296"/>
        <end position="350"/>
    </location>
</feature>
<dbReference type="PROSITE" id="PS50887">
    <property type="entry name" value="GGDEF"/>
    <property type="match status" value="1"/>
</dbReference>
<evidence type="ECO:0000256" key="3">
    <source>
        <dbReference type="ARBA" id="ARBA00022692"/>
    </source>
</evidence>
<dbReference type="Gene3D" id="3.30.450.20">
    <property type="entry name" value="PAS domain"/>
    <property type="match status" value="1"/>
</dbReference>
<dbReference type="SUPFAM" id="SSF141868">
    <property type="entry name" value="EAL domain-like"/>
    <property type="match status" value="1"/>
</dbReference>
<dbReference type="CDD" id="cd00130">
    <property type="entry name" value="PAS"/>
    <property type="match status" value="1"/>
</dbReference>
<dbReference type="Pfam" id="PF00563">
    <property type="entry name" value="EAL"/>
    <property type="match status" value="1"/>
</dbReference>
<dbReference type="SMART" id="SM00267">
    <property type="entry name" value="GGDEF"/>
    <property type="match status" value="1"/>
</dbReference>
<evidence type="ECO:0000313" key="12">
    <source>
        <dbReference type="Proteomes" id="UP001604043"/>
    </source>
</evidence>
<accession>A0ABW6ZD60</accession>
<dbReference type="EMBL" id="JBAFUR010000001">
    <property type="protein sequence ID" value="MFG1251723.1"/>
    <property type="molecule type" value="Genomic_DNA"/>
</dbReference>
<dbReference type="CDD" id="cd01948">
    <property type="entry name" value="EAL"/>
    <property type="match status" value="1"/>
</dbReference>
<evidence type="ECO:0000256" key="2">
    <source>
        <dbReference type="ARBA" id="ARBA00022475"/>
    </source>
</evidence>
<evidence type="ECO:0000256" key="6">
    <source>
        <dbReference type="SAM" id="Phobius"/>
    </source>
</evidence>
<dbReference type="InterPro" id="IPR035919">
    <property type="entry name" value="EAL_sf"/>
</dbReference>
<reference evidence="11 12" key="1">
    <citation type="submission" date="2024-02" db="EMBL/GenBank/DDBJ databases">
        <title>Expansion and revision of Xanthobacter and proposal of Roseixanthobacter gen. nov.</title>
        <authorList>
            <person name="Soltysiak M.P.M."/>
            <person name="Jalihal A."/>
            <person name="Ory A."/>
            <person name="Chrisophersen C."/>
            <person name="Lee A.D."/>
            <person name="Boulton J."/>
            <person name="Springer M."/>
        </authorList>
    </citation>
    <scope>NUCLEOTIDE SEQUENCE [LARGE SCALE GENOMIC DNA]</scope>
    <source>
        <strain evidence="11 12">CB5</strain>
    </source>
</reference>
<dbReference type="RefSeq" id="WP_394005821.1">
    <property type="nucleotide sequence ID" value="NZ_JBAFUR010000001.1"/>
</dbReference>
<feature type="domain" description="PAS" evidence="7">
    <location>
        <begin position="237"/>
        <end position="292"/>
    </location>
</feature>
<feature type="transmembrane region" description="Helical" evidence="6">
    <location>
        <begin position="182"/>
        <end position="201"/>
    </location>
</feature>
<organism evidence="11 12">
    <name type="scientific">Xanthobacter aminoxidans</name>
    <dbReference type="NCBI Taxonomy" id="186280"/>
    <lineage>
        <taxon>Bacteria</taxon>
        <taxon>Pseudomonadati</taxon>
        <taxon>Pseudomonadota</taxon>
        <taxon>Alphaproteobacteria</taxon>
        <taxon>Hyphomicrobiales</taxon>
        <taxon>Xanthobacteraceae</taxon>
        <taxon>Xanthobacter</taxon>
    </lineage>
</organism>
<evidence type="ECO:0000259" key="8">
    <source>
        <dbReference type="PROSITE" id="PS50113"/>
    </source>
</evidence>
<dbReference type="SMART" id="SM00052">
    <property type="entry name" value="EAL"/>
    <property type="match status" value="1"/>
</dbReference>
<dbReference type="InterPro" id="IPR013655">
    <property type="entry name" value="PAS_fold_3"/>
</dbReference>
<evidence type="ECO:0000256" key="5">
    <source>
        <dbReference type="ARBA" id="ARBA00023136"/>
    </source>
</evidence>
<dbReference type="Gene3D" id="3.30.70.270">
    <property type="match status" value="1"/>
</dbReference>
<keyword evidence="5 6" id="KW-0472">Membrane</keyword>
<protein>
    <submittedName>
        <fullName evidence="11">EAL domain-containing protein</fullName>
    </submittedName>
</protein>
<dbReference type="PANTHER" id="PTHR44757">
    <property type="entry name" value="DIGUANYLATE CYCLASE DGCP"/>
    <property type="match status" value="1"/>
</dbReference>
<dbReference type="PANTHER" id="PTHR44757:SF2">
    <property type="entry name" value="BIOFILM ARCHITECTURE MAINTENANCE PROTEIN MBAA"/>
    <property type="match status" value="1"/>
</dbReference>
<proteinExistence type="predicted"/>
<feature type="transmembrane region" description="Helical" evidence="6">
    <location>
        <begin position="13"/>
        <end position="30"/>
    </location>
</feature>
<dbReference type="InterPro" id="IPR000700">
    <property type="entry name" value="PAS-assoc_C"/>
</dbReference>
<keyword evidence="12" id="KW-1185">Reference proteome</keyword>
<dbReference type="SUPFAM" id="SSF55073">
    <property type="entry name" value="Nucleotide cyclase"/>
    <property type="match status" value="1"/>
</dbReference>
<keyword evidence="2" id="KW-1003">Cell membrane</keyword>
<feature type="transmembrane region" description="Helical" evidence="6">
    <location>
        <begin position="42"/>
        <end position="63"/>
    </location>
</feature>
<evidence type="ECO:0000256" key="4">
    <source>
        <dbReference type="ARBA" id="ARBA00022989"/>
    </source>
</evidence>
<dbReference type="Pfam" id="PF00990">
    <property type="entry name" value="GGDEF"/>
    <property type="match status" value="1"/>
</dbReference>
<evidence type="ECO:0000259" key="10">
    <source>
        <dbReference type="PROSITE" id="PS50887"/>
    </source>
</evidence>
<dbReference type="PROSITE" id="PS50112">
    <property type="entry name" value="PAS"/>
    <property type="match status" value="1"/>
</dbReference>
<feature type="domain" description="EAL" evidence="9">
    <location>
        <begin position="528"/>
        <end position="767"/>
    </location>
</feature>
<dbReference type="InterPro" id="IPR035965">
    <property type="entry name" value="PAS-like_dom_sf"/>
</dbReference>
<dbReference type="PROSITE" id="PS50883">
    <property type="entry name" value="EAL"/>
    <property type="match status" value="1"/>
</dbReference>
<dbReference type="NCBIfam" id="TIGR00254">
    <property type="entry name" value="GGDEF"/>
    <property type="match status" value="1"/>
</dbReference>
<dbReference type="InterPro" id="IPR000160">
    <property type="entry name" value="GGDEF_dom"/>
</dbReference>
<dbReference type="PROSITE" id="PS50113">
    <property type="entry name" value="PAC"/>
    <property type="match status" value="1"/>
</dbReference>
<dbReference type="Proteomes" id="UP001604043">
    <property type="component" value="Unassembled WGS sequence"/>
</dbReference>
<dbReference type="InterPro" id="IPR043128">
    <property type="entry name" value="Rev_trsase/Diguanyl_cyclase"/>
</dbReference>
<dbReference type="SUPFAM" id="SSF55785">
    <property type="entry name" value="PYP-like sensor domain (PAS domain)"/>
    <property type="match status" value="1"/>
</dbReference>
<dbReference type="InterPro" id="IPR011620">
    <property type="entry name" value="Sig_transdc_His_kinase_LytS_TM"/>
</dbReference>
<feature type="domain" description="GGDEF" evidence="10">
    <location>
        <begin position="386"/>
        <end position="519"/>
    </location>
</feature>
<evidence type="ECO:0000259" key="9">
    <source>
        <dbReference type="PROSITE" id="PS50883"/>
    </source>
</evidence>
<feature type="transmembrane region" description="Helical" evidence="6">
    <location>
        <begin position="111"/>
        <end position="130"/>
    </location>
</feature>
<dbReference type="NCBIfam" id="TIGR00229">
    <property type="entry name" value="sensory_box"/>
    <property type="match status" value="1"/>
</dbReference>
<evidence type="ECO:0000259" key="7">
    <source>
        <dbReference type="PROSITE" id="PS50112"/>
    </source>
</evidence>
<dbReference type="InterPro" id="IPR001633">
    <property type="entry name" value="EAL_dom"/>
</dbReference>
<evidence type="ECO:0000313" key="11">
    <source>
        <dbReference type="EMBL" id="MFG1251723.1"/>
    </source>
</evidence>
<dbReference type="Pfam" id="PF07694">
    <property type="entry name" value="5TM-5TMR_LYT"/>
    <property type="match status" value="1"/>
</dbReference>
<comment type="caution">
    <text evidence="11">The sequence shown here is derived from an EMBL/GenBank/DDBJ whole genome shotgun (WGS) entry which is preliminary data.</text>
</comment>
<name>A0ABW6ZD60_9HYPH</name>
<gene>
    <name evidence="11" type="ORF">V5F30_05885</name>
</gene>
<dbReference type="InterPro" id="IPR000014">
    <property type="entry name" value="PAS"/>
</dbReference>
<sequence>MYQESFLQELVDGILRSLFAVVVLIVAVRFARPRLDRCHPKFVELSCGLLFGVLSLVAIALPLPVSPTQTADLRVIPVILAAPVAGLGAGATAAVVALLGQLAIVGTPHAAGLASVGLAAVLGLAVAWWMGWRLPMSDRDEHPMRSGHLLALAAGTAIAAMPANLLGDAVPPGEPAETNLTWILHVLLLPGATAAAGALLMDAKRRRTIDRMLKAEAKRTATLAANIPGVLYQRSTDRAGKTIFPYMSPRALDLFGLDAREILADANVLFSHVHPDDRDALQQALLTAQSHPEDPIVCEFRVVRPDGRTVWIQSRSQINSEVSDQVGCPVAEGVAIDITDRKLAEAEAEQARMHALHAAEHDPLTGLPNRQGLRHLVADDDLTSGHSGLLMVMDLRSSKLVNDLFGSSGGDERLLEAARRLRHATPQEGIVARTGDDEFTIYLDDSALAGSPEAFVADVIAAVARPFRLSGQLVPMRADAGYVVRDSDLTDWESVVRAASAALEEARSGKEAAVVCFNLKLKVQRGERRAFDLRLAQAIDNHELAVFWQPICAASNGALLGREALVRWVQPDGSLIMPNSFIPRAEATGLWPTLDAYMLRRACAEAAQWDNDVWISVNMSPGWLMVGNLVDEVRAAMEDTGLSAERLCIEVTERALVEDHALAAKQISRLRAMGVSVAIDDFGTGYSSLSYLNRLPISKLKIDKTFIDEIVTSRRARDVVENIIDLCGKLSILSVAEGVETYDQVAWLSTHGCTAIQGYIFGRPERL</sequence>
<evidence type="ECO:0000256" key="1">
    <source>
        <dbReference type="ARBA" id="ARBA00004651"/>
    </source>
</evidence>
<keyword evidence="3 6" id="KW-0812">Transmembrane</keyword>
<comment type="subcellular location">
    <subcellularLocation>
        <location evidence="1">Cell membrane</location>
        <topology evidence="1">Multi-pass membrane protein</topology>
    </subcellularLocation>
</comment>
<dbReference type="InterPro" id="IPR029787">
    <property type="entry name" value="Nucleotide_cyclase"/>
</dbReference>
<dbReference type="Pfam" id="PF08447">
    <property type="entry name" value="PAS_3"/>
    <property type="match status" value="1"/>
</dbReference>
<dbReference type="Gene3D" id="3.20.20.450">
    <property type="entry name" value="EAL domain"/>
    <property type="match status" value="1"/>
</dbReference>
<feature type="transmembrane region" description="Helical" evidence="6">
    <location>
        <begin position="75"/>
        <end position="99"/>
    </location>
</feature>
<dbReference type="InterPro" id="IPR052155">
    <property type="entry name" value="Biofilm_reg_signaling"/>
</dbReference>
<keyword evidence="4 6" id="KW-1133">Transmembrane helix</keyword>
<dbReference type="CDD" id="cd01949">
    <property type="entry name" value="GGDEF"/>
    <property type="match status" value="1"/>
</dbReference>